<reference evidence="1" key="1">
    <citation type="submission" date="2022-10" db="EMBL/GenBank/DDBJ databases">
        <authorList>
            <person name="Hyden B.L."/>
            <person name="Feng K."/>
            <person name="Yates T."/>
            <person name="Jawdy S."/>
            <person name="Smart L.B."/>
            <person name="Muchero W."/>
        </authorList>
    </citation>
    <scope>NUCLEOTIDE SEQUENCE</scope>
    <source>
        <tissue evidence="1">Shoot tip</tissue>
    </source>
</reference>
<dbReference type="Proteomes" id="UP001141253">
    <property type="component" value="Chromosome 8"/>
</dbReference>
<evidence type="ECO:0000313" key="2">
    <source>
        <dbReference type="Proteomes" id="UP001141253"/>
    </source>
</evidence>
<comment type="caution">
    <text evidence="1">The sequence shown here is derived from an EMBL/GenBank/DDBJ whole genome shotgun (WGS) entry which is preliminary data.</text>
</comment>
<gene>
    <name evidence="1" type="ORF">OIU77_012679</name>
</gene>
<reference evidence="1" key="2">
    <citation type="journal article" date="2023" name="Int. J. Mol. Sci.">
        <title>De Novo Assembly and Annotation of 11 Diverse Shrub Willow (Salix) Genomes Reveals Novel Gene Organization in Sex-Linked Regions.</title>
        <authorList>
            <person name="Hyden B."/>
            <person name="Feng K."/>
            <person name="Yates T.B."/>
            <person name="Jawdy S."/>
            <person name="Cereghino C."/>
            <person name="Smart L.B."/>
            <person name="Muchero W."/>
        </authorList>
    </citation>
    <scope>NUCLEOTIDE SEQUENCE</scope>
    <source>
        <tissue evidence="1">Shoot tip</tissue>
    </source>
</reference>
<organism evidence="1 2">
    <name type="scientific">Salix suchowensis</name>
    <dbReference type="NCBI Taxonomy" id="1278906"/>
    <lineage>
        <taxon>Eukaryota</taxon>
        <taxon>Viridiplantae</taxon>
        <taxon>Streptophyta</taxon>
        <taxon>Embryophyta</taxon>
        <taxon>Tracheophyta</taxon>
        <taxon>Spermatophyta</taxon>
        <taxon>Magnoliopsida</taxon>
        <taxon>eudicotyledons</taxon>
        <taxon>Gunneridae</taxon>
        <taxon>Pentapetalae</taxon>
        <taxon>rosids</taxon>
        <taxon>fabids</taxon>
        <taxon>Malpighiales</taxon>
        <taxon>Salicaceae</taxon>
        <taxon>Saliceae</taxon>
        <taxon>Salix</taxon>
    </lineage>
</organism>
<protein>
    <submittedName>
        <fullName evidence="1">Uncharacterized protein</fullName>
    </submittedName>
</protein>
<keyword evidence="2" id="KW-1185">Reference proteome</keyword>
<dbReference type="EMBL" id="JAPFFI010000023">
    <property type="protein sequence ID" value="KAJ6322889.1"/>
    <property type="molecule type" value="Genomic_DNA"/>
</dbReference>
<sequence length="49" mass="5903">MGLRAENGFGLGFGQEEVWRRERRGGWWFPWCWWKIGGQYECVSFVAYL</sequence>
<feature type="non-terminal residue" evidence="1">
    <location>
        <position position="49"/>
    </location>
</feature>
<evidence type="ECO:0000313" key="1">
    <source>
        <dbReference type="EMBL" id="KAJ6322889.1"/>
    </source>
</evidence>
<name>A0ABQ9A538_9ROSI</name>
<proteinExistence type="predicted"/>
<accession>A0ABQ9A538</accession>